<keyword evidence="1" id="KW-0732">Signal</keyword>
<evidence type="ECO:0000313" key="2">
    <source>
        <dbReference type="EMBL" id="MBW32412.1"/>
    </source>
</evidence>
<proteinExistence type="predicted"/>
<dbReference type="AlphaFoldDB" id="A0A2M3ZV93"/>
<dbReference type="EMBL" id="GGFM01011661">
    <property type="protein sequence ID" value="MBW32412.1"/>
    <property type="molecule type" value="Transcribed_RNA"/>
</dbReference>
<sequence>MWSVLVVASVVPPCCRAKCAEGPRNRSKQLLYILTTSCSIATTRTRRRHPRRAVAVVVQGSAWEVAVSLVGFVIRTSSVPSPVAISDRRVVNRWDGI</sequence>
<protein>
    <submittedName>
        <fullName evidence="2">Putative secreted peptide</fullName>
    </submittedName>
</protein>
<feature type="signal peptide" evidence="1">
    <location>
        <begin position="1"/>
        <end position="17"/>
    </location>
</feature>
<feature type="chain" id="PRO_5014915018" evidence="1">
    <location>
        <begin position="18"/>
        <end position="97"/>
    </location>
</feature>
<reference evidence="2" key="1">
    <citation type="submission" date="2018-01" db="EMBL/GenBank/DDBJ databases">
        <title>An insight into the sialome of Amazonian anophelines.</title>
        <authorList>
            <person name="Ribeiro J.M."/>
            <person name="Scarpassa V."/>
            <person name="Calvo E."/>
        </authorList>
    </citation>
    <scope>NUCLEOTIDE SEQUENCE</scope>
    <source>
        <tissue evidence="2">Salivary glands</tissue>
    </source>
</reference>
<organism evidence="2">
    <name type="scientific">Anopheles braziliensis</name>
    <dbReference type="NCBI Taxonomy" id="58242"/>
    <lineage>
        <taxon>Eukaryota</taxon>
        <taxon>Metazoa</taxon>
        <taxon>Ecdysozoa</taxon>
        <taxon>Arthropoda</taxon>
        <taxon>Hexapoda</taxon>
        <taxon>Insecta</taxon>
        <taxon>Pterygota</taxon>
        <taxon>Neoptera</taxon>
        <taxon>Endopterygota</taxon>
        <taxon>Diptera</taxon>
        <taxon>Nematocera</taxon>
        <taxon>Culicoidea</taxon>
        <taxon>Culicidae</taxon>
        <taxon>Anophelinae</taxon>
        <taxon>Anopheles</taxon>
    </lineage>
</organism>
<accession>A0A2M3ZV93</accession>
<name>A0A2M3ZV93_9DIPT</name>
<evidence type="ECO:0000256" key="1">
    <source>
        <dbReference type="SAM" id="SignalP"/>
    </source>
</evidence>